<evidence type="ECO:0000313" key="2">
    <source>
        <dbReference type="Proteomes" id="UP001597168"/>
    </source>
</evidence>
<reference evidence="2" key="1">
    <citation type="journal article" date="2019" name="Int. J. Syst. Evol. Microbiol.">
        <title>The Global Catalogue of Microorganisms (GCM) 10K type strain sequencing project: providing services to taxonomists for standard genome sequencing and annotation.</title>
        <authorList>
            <consortium name="The Broad Institute Genomics Platform"/>
            <consortium name="The Broad Institute Genome Sequencing Center for Infectious Disease"/>
            <person name="Wu L."/>
            <person name="Ma J."/>
        </authorList>
    </citation>
    <scope>NUCLEOTIDE SEQUENCE [LARGE SCALE GENOMIC DNA]</scope>
    <source>
        <strain evidence="2">CCUG 60214</strain>
    </source>
</reference>
<dbReference type="Proteomes" id="UP001597168">
    <property type="component" value="Unassembled WGS sequence"/>
</dbReference>
<comment type="caution">
    <text evidence="1">The sequence shown here is derived from an EMBL/GenBank/DDBJ whole genome shotgun (WGS) entry which is preliminary data.</text>
</comment>
<evidence type="ECO:0000313" key="1">
    <source>
        <dbReference type="EMBL" id="MFD1152750.1"/>
    </source>
</evidence>
<organism evidence="1 2">
    <name type="scientific">Saccharothrix hoggarensis</name>
    <dbReference type="NCBI Taxonomy" id="913853"/>
    <lineage>
        <taxon>Bacteria</taxon>
        <taxon>Bacillati</taxon>
        <taxon>Actinomycetota</taxon>
        <taxon>Actinomycetes</taxon>
        <taxon>Pseudonocardiales</taxon>
        <taxon>Pseudonocardiaceae</taxon>
        <taxon>Saccharothrix</taxon>
    </lineage>
</organism>
<proteinExistence type="predicted"/>
<dbReference type="EMBL" id="JBHTLK010000525">
    <property type="protein sequence ID" value="MFD1152750.1"/>
    <property type="molecule type" value="Genomic_DNA"/>
</dbReference>
<feature type="non-terminal residue" evidence="1">
    <location>
        <position position="1"/>
    </location>
</feature>
<name>A0ABW3R716_9PSEU</name>
<protein>
    <submittedName>
        <fullName evidence="1">Uncharacterized protein</fullName>
    </submittedName>
</protein>
<keyword evidence="2" id="KW-1185">Reference proteome</keyword>
<accession>A0ABW3R716</accession>
<gene>
    <name evidence="1" type="ORF">ACFQ3T_36905</name>
</gene>
<sequence>WSGLAARVAEVGDLHRTFEARVAVAADRVAEVEAVRARARGVRVEVVATIAGIHPDVPGTDVAGALDGLRRRFPDVVESDVVAVESAVVVALERARGVLAHLTGSLDRRAELRGRLEAYRAKAGGLGFGEDAELAALHRQARNVLLGVPCDLNAGTVAVLRYQRAVLARTEAR</sequence>